<evidence type="ECO:0000259" key="9">
    <source>
        <dbReference type="PROSITE" id="PS52004"/>
    </source>
</evidence>
<dbReference type="SUPFAM" id="SSF47336">
    <property type="entry name" value="ACP-like"/>
    <property type="match status" value="1"/>
</dbReference>
<reference evidence="10 11" key="1">
    <citation type="submission" date="2022-10" db="EMBL/GenBank/DDBJ databases">
        <title>The complete genomes of actinobacterial strains from the NBC collection.</title>
        <authorList>
            <person name="Joergensen T.S."/>
            <person name="Alvarez Arevalo M."/>
            <person name="Sterndorff E.B."/>
            <person name="Faurdal D."/>
            <person name="Vuksanovic O."/>
            <person name="Mourched A.-S."/>
            <person name="Charusanti P."/>
            <person name="Shaw S."/>
            <person name="Blin K."/>
            <person name="Weber T."/>
        </authorList>
    </citation>
    <scope>NUCLEOTIDE SEQUENCE [LARGE SCALE GENOMIC DNA]</scope>
    <source>
        <strain evidence="10 11">NBC_00156</strain>
    </source>
</reference>
<dbReference type="SUPFAM" id="SSF53901">
    <property type="entry name" value="Thiolase-like"/>
    <property type="match status" value="1"/>
</dbReference>
<dbReference type="InterPro" id="IPR009081">
    <property type="entry name" value="PP-bd_ACP"/>
</dbReference>
<gene>
    <name evidence="10" type="ORF">OG350_26515</name>
</gene>
<dbReference type="SMART" id="SM00823">
    <property type="entry name" value="PKS_PP"/>
    <property type="match status" value="1"/>
</dbReference>
<dbReference type="SMART" id="SM00822">
    <property type="entry name" value="PKS_KR"/>
    <property type="match status" value="1"/>
</dbReference>
<sequence length="1956" mass="209265">MTDLPLDGVEARPGDIAVIGIACRFPGAPDPETYWRNLTAGVESVRVLPRDPGGADEGRVRAGAVLDGIEDFDAGFFGYSTREAELLDPQHRVFLECAWEAIEDAGYHPAALRGPVGVYGGTGLSTYLIHHVHPQRGSRGDSNFIDSMSDLQMAVAADRDYLASRVSYKLDLTGPALTVQAACATSLYAVHLACQALLNGECDTALAGAASIPVPQIEEYAYEPGMVFSPDGHCRAFDERAEGTVFGSGAGVVLLKPLQDALDDGDSVYAVIKGSAINNDGQRKVGYTATSVSGQVRVIRDALAVADVDPATIGYVEAHGTGTTIGDPIEVAALTEAYGTDPRGHRCGLGTVKTNIGHLGWAAGMAGLIKTVLALRHRTIPPSLHFRRPNPRIDFENSPFRVVTELTDWPAVGDTPRRAGVSAFGLGGANAHVILEEAPQPAPADEDTTDRRARLLPLSARTPHALAELAGRYAEFLAASPRQNLTDVAATASLGRTHHPCRATVVAGTAAEAAAHLAALAQGSHEPAAPRKATSPFTTAALFSGQGGEYLTMGRRLYLTEPVFKTALDACDEVLRDYLGAPVSEFLYATDEVAAIPLIRHAQPALFAVQTALYRLWESWGVRPTVMMGHSLGEYAAAWAAGVFSLEDGLRLVAERGRLLQSLPDNGSMAAVLAAEPTVLDLLGTGGEVAVAAVNGTANTVISGHSEAVRAACARLRAAGLETKELRISRAGHSALMDPVLDDFEKIVRTIELRRPRHTLISNLTGTVIGAEVTDPRYWRRHLREPVRFLDGLNTLAGLGVDAAVEMGAAPVLTGIAASALPDASVLWVPSLRPGQDDRAHVLAGLGALYEHGAPVAWEAVHREPFRRRHLPTYPFQRERHWIEAPASAPARRDDAVPAAPGWTDWLHDVEWREAAVTPAANAPADGVWLVCGGGAELHRGLADRLAARGGRVVRATHGTRFQRHSDEHWTLDFRSRDDVVRLLDRLDTPVRGVVDLLALEPAAAGDGSAAWSGSGLDVAGAGTLHLIQTLTERGPVPPRLWIVSRRAQAAGADVTDEGLWHAALWGMGRVAAIEHPELHCTRVDLDLPGDPEDDATALAAELAADRHETEVAHRAGRRLVARLVPRPEAASRPAHDISPKGTYLVTGGLRGVGLLAAERLAEAGAGRLVLLGRSGPDAASRTVLDRLRALGVEVVTARADVSDLARLREVLAETELPERPLRGIVHAAGVLDDGTLSQLTWDRFGRVLLPKAQGAWHLHRVTQERGDRLDLFVLFSSTTGLLGNSGQANHSAANAVLDALAHHRSAAGLPATTVNWGAWSDTGFLADRPDTREHLARIGMGGIDRRSGEALIDRAVRTDTVRLVVAPVNWPVFLEHHHLAETGFFTTLTGPAPTPRPEKNLAHRLGRSTPDERVGLLRAEVTRQLERILGRPADTANPEARDEPTLIELGMDSLSAIQVRNGLQRRLGVPLPANLCYAHPTPSRLVAHLAGLSYATAEAPEAPEAPAKAPAPAGTAGTGQALPSFQQRRWRSLIVQAEYGHRIVPIFIPAALDPVRLRESLVRVVARHDALRAVHPNPGEIRTVDAESAVPHLGDLVVTVDPAQGPREAIAAELRRLWAARPDVGASVSWTCRALATSDDEFALLLSLQHLDFDGTSISVFLDELTEEYTAPTAGRDRLGGPPPSYRSYARWQQERYSQRAAEANAYLRGLYGQITAPTLLPGRTTLETTGIRPSTRYTPDPSECLTTADLTEAARRIGASPFALVAAAYGRAVAERFELGEISVTSVFSGRTEERFERVVGPMTSHWPLPVPIGPRALPDAARAVGRTTAQLAELAAFCPVDSVLRAAPAFSGLPHHTYFSDVALNFTSYQRHGTTVLAPEVIEVLGPVSHPLLDPADFGGLAFPSGLHLIFDVSGEHATPSLWFHTDRFSPDVAAKVVDTMTGFLMQLKKGGE</sequence>
<dbReference type="InterPro" id="IPR013968">
    <property type="entry name" value="PKS_KR"/>
</dbReference>
<dbReference type="SUPFAM" id="SSF55048">
    <property type="entry name" value="Probable ACP-binding domain of malonyl-CoA ACP transacylase"/>
    <property type="match status" value="1"/>
</dbReference>
<dbReference type="InterPro" id="IPR014031">
    <property type="entry name" value="Ketoacyl_synth_C"/>
</dbReference>
<dbReference type="Pfam" id="PF02801">
    <property type="entry name" value="Ketoacyl-synt_C"/>
    <property type="match status" value="1"/>
</dbReference>
<feature type="domain" description="Carrier" evidence="8">
    <location>
        <begin position="1416"/>
        <end position="1494"/>
    </location>
</feature>
<dbReference type="PROSITE" id="PS00606">
    <property type="entry name" value="KS3_1"/>
    <property type="match status" value="1"/>
</dbReference>
<keyword evidence="4" id="KW-0808">Transferase</keyword>
<feature type="domain" description="Ketosynthase family 3 (KS3)" evidence="9">
    <location>
        <begin position="13"/>
        <end position="437"/>
    </location>
</feature>
<dbReference type="InterPro" id="IPR014030">
    <property type="entry name" value="Ketoacyl_synth_N"/>
</dbReference>
<dbReference type="SUPFAM" id="SSF51735">
    <property type="entry name" value="NAD(P)-binding Rossmann-fold domains"/>
    <property type="match status" value="2"/>
</dbReference>
<evidence type="ECO:0000313" key="11">
    <source>
        <dbReference type="Proteomes" id="UP001622557"/>
    </source>
</evidence>
<organism evidence="10 11">
    <name type="scientific">Streptomyces achromogenes</name>
    <dbReference type="NCBI Taxonomy" id="67255"/>
    <lineage>
        <taxon>Bacteria</taxon>
        <taxon>Bacillati</taxon>
        <taxon>Actinomycetota</taxon>
        <taxon>Actinomycetes</taxon>
        <taxon>Kitasatosporales</taxon>
        <taxon>Streptomycetaceae</taxon>
        <taxon>Streptomyces</taxon>
    </lineage>
</organism>
<dbReference type="SUPFAM" id="SSF52777">
    <property type="entry name" value="CoA-dependent acyltransferases"/>
    <property type="match status" value="2"/>
</dbReference>
<dbReference type="InterPro" id="IPR057326">
    <property type="entry name" value="KR_dom"/>
</dbReference>
<dbReference type="SMART" id="SM00827">
    <property type="entry name" value="PKS_AT"/>
    <property type="match status" value="1"/>
</dbReference>
<dbReference type="SUPFAM" id="SSF52151">
    <property type="entry name" value="FabD/lysophospholipase-like"/>
    <property type="match status" value="1"/>
</dbReference>
<dbReference type="CDD" id="cd08955">
    <property type="entry name" value="KR_2_FAS_SDR_x"/>
    <property type="match status" value="1"/>
</dbReference>
<dbReference type="Gene3D" id="3.40.50.720">
    <property type="entry name" value="NAD(P)-binding Rossmann-like Domain"/>
    <property type="match status" value="1"/>
</dbReference>
<evidence type="ECO:0000313" key="10">
    <source>
        <dbReference type="EMBL" id="WTQ83640.1"/>
    </source>
</evidence>
<evidence type="ECO:0000256" key="1">
    <source>
        <dbReference type="ARBA" id="ARBA00001957"/>
    </source>
</evidence>
<dbReference type="SMART" id="SM00825">
    <property type="entry name" value="PKS_KS"/>
    <property type="match status" value="1"/>
</dbReference>
<dbReference type="InterPro" id="IPR020806">
    <property type="entry name" value="PKS_PP-bd"/>
</dbReference>
<dbReference type="InterPro" id="IPR001227">
    <property type="entry name" value="Ac_transferase_dom_sf"/>
</dbReference>
<keyword evidence="3" id="KW-0597">Phosphoprotein</keyword>
<dbReference type="EMBL" id="CP108164">
    <property type="protein sequence ID" value="WTQ83640.1"/>
    <property type="molecule type" value="Genomic_DNA"/>
</dbReference>
<dbReference type="InterPro" id="IPR018201">
    <property type="entry name" value="Ketoacyl_synth_AS"/>
</dbReference>
<evidence type="ECO:0000259" key="8">
    <source>
        <dbReference type="PROSITE" id="PS50075"/>
    </source>
</evidence>
<dbReference type="Pfam" id="PF08659">
    <property type="entry name" value="KR"/>
    <property type="match status" value="1"/>
</dbReference>
<evidence type="ECO:0000256" key="6">
    <source>
        <dbReference type="ARBA" id="ARBA00023315"/>
    </source>
</evidence>
<dbReference type="InterPro" id="IPR020841">
    <property type="entry name" value="PKS_Beta-ketoAc_synthase_dom"/>
</dbReference>
<evidence type="ECO:0000256" key="7">
    <source>
        <dbReference type="SAM" id="MobiDB-lite"/>
    </source>
</evidence>
<dbReference type="Pfam" id="PF00698">
    <property type="entry name" value="Acyl_transf_1"/>
    <property type="match status" value="1"/>
</dbReference>
<feature type="region of interest" description="Disordered" evidence="7">
    <location>
        <begin position="1502"/>
        <end position="1521"/>
    </location>
</feature>
<dbReference type="Gene3D" id="3.30.70.3290">
    <property type="match status" value="1"/>
</dbReference>
<keyword evidence="6" id="KW-0012">Acyltransferase</keyword>
<dbReference type="Pfam" id="PF00109">
    <property type="entry name" value="ketoacyl-synt"/>
    <property type="match status" value="1"/>
</dbReference>
<dbReference type="InterPro" id="IPR032821">
    <property type="entry name" value="PKS_assoc"/>
</dbReference>
<dbReference type="Gene3D" id="3.40.366.10">
    <property type="entry name" value="Malonyl-Coenzyme A Acyl Carrier Protein, domain 2"/>
    <property type="match status" value="1"/>
</dbReference>
<dbReference type="SMART" id="SM01294">
    <property type="entry name" value="PKS_PP_betabranch"/>
    <property type="match status" value="1"/>
</dbReference>
<dbReference type="Pfam" id="PF00668">
    <property type="entry name" value="Condensation"/>
    <property type="match status" value="1"/>
</dbReference>
<evidence type="ECO:0000256" key="4">
    <source>
        <dbReference type="ARBA" id="ARBA00022679"/>
    </source>
</evidence>
<dbReference type="PROSITE" id="PS52004">
    <property type="entry name" value="KS3_2"/>
    <property type="match status" value="1"/>
</dbReference>
<dbReference type="PROSITE" id="PS50075">
    <property type="entry name" value="CARRIER"/>
    <property type="match status" value="1"/>
</dbReference>
<dbReference type="Proteomes" id="UP001622557">
    <property type="component" value="Chromosome"/>
</dbReference>
<feature type="compositionally biased region" description="Low complexity" evidence="7">
    <location>
        <begin position="1502"/>
        <end position="1520"/>
    </location>
</feature>
<accession>A0ABZ1KSS3</accession>
<dbReference type="InterPro" id="IPR016036">
    <property type="entry name" value="Malonyl_transacylase_ACP-bd"/>
</dbReference>
<dbReference type="PANTHER" id="PTHR43775:SF37">
    <property type="entry name" value="SI:DKEY-61P9.11"/>
    <property type="match status" value="1"/>
</dbReference>
<keyword evidence="2" id="KW-0596">Phosphopantetheine</keyword>
<dbReference type="CDD" id="cd00833">
    <property type="entry name" value="PKS"/>
    <property type="match status" value="1"/>
</dbReference>
<evidence type="ECO:0000256" key="5">
    <source>
        <dbReference type="ARBA" id="ARBA00023194"/>
    </source>
</evidence>
<dbReference type="InterPro" id="IPR001242">
    <property type="entry name" value="Condensation_dom"/>
</dbReference>
<dbReference type="PANTHER" id="PTHR43775">
    <property type="entry name" value="FATTY ACID SYNTHASE"/>
    <property type="match status" value="1"/>
</dbReference>
<dbReference type="Gene3D" id="3.30.559.10">
    <property type="entry name" value="Chloramphenicol acetyltransferase-like domain"/>
    <property type="match status" value="1"/>
</dbReference>
<dbReference type="InterPro" id="IPR036291">
    <property type="entry name" value="NAD(P)-bd_dom_sf"/>
</dbReference>
<dbReference type="InterPro" id="IPR016035">
    <property type="entry name" value="Acyl_Trfase/lysoPLipase"/>
</dbReference>
<dbReference type="RefSeq" id="WP_405450485.1">
    <property type="nucleotide sequence ID" value="NZ_CP108164.1"/>
</dbReference>
<dbReference type="Gene3D" id="3.30.559.30">
    <property type="entry name" value="Nonribosomal peptide synthetase, condensation domain"/>
    <property type="match status" value="1"/>
</dbReference>
<dbReference type="InterPro" id="IPR036736">
    <property type="entry name" value="ACP-like_sf"/>
</dbReference>
<dbReference type="InterPro" id="IPR014043">
    <property type="entry name" value="Acyl_transferase_dom"/>
</dbReference>
<comment type="cofactor">
    <cofactor evidence="1">
        <name>pantetheine 4'-phosphate</name>
        <dbReference type="ChEBI" id="CHEBI:47942"/>
    </cofactor>
</comment>
<protein>
    <submittedName>
        <fullName evidence="10">SDR family NAD(P)-dependent oxidoreductase</fullName>
    </submittedName>
</protein>
<dbReference type="InterPro" id="IPR016039">
    <property type="entry name" value="Thiolase-like"/>
</dbReference>
<dbReference type="InterPro" id="IPR023213">
    <property type="entry name" value="CAT-like_dom_sf"/>
</dbReference>
<name>A0ABZ1KSS3_STRAH</name>
<dbReference type="InterPro" id="IPR050091">
    <property type="entry name" value="PKS_NRPS_Biosynth_Enz"/>
</dbReference>
<keyword evidence="11" id="KW-1185">Reference proteome</keyword>
<dbReference type="Pfam" id="PF16197">
    <property type="entry name" value="KAsynt_C_assoc"/>
    <property type="match status" value="1"/>
</dbReference>
<keyword evidence="5" id="KW-0045">Antibiotic biosynthesis</keyword>
<proteinExistence type="predicted"/>
<dbReference type="InterPro" id="IPR006162">
    <property type="entry name" value="Ppantetheine_attach_site"/>
</dbReference>
<dbReference type="PROSITE" id="PS00012">
    <property type="entry name" value="PHOSPHOPANTETHEINE"/>
    <property type="match status" value="1"/>
</dbReference>
<evidence type="ECO:0000256" key="2">
    <source>
        <dbReference type="ARBA" id="ARBA00022450"/>
    </source>
</evidence>
<dbReference type="Gene3D" id="1.10.1200.10">
    <property type="entry name" value="ACP-like"/>
    <property type="match status" value="1"/>
</dbReference>
<dbReference type="GeneID" id="97284059"/>
<evidence type="ECO:0000256" key="3">
    <source>
        <dbReference type="ARBA" id="ARBA00022553"/>
    </source>
</evidence>
<dbReference type="Gene3D" id="3.40.47.10">
    <property type="match status" value="1"/>
</dbReference>
<dbReference type="Pfam" id="PF00550">
    <property type="entry name" value="PP-binding"/>
    <property type="match status" value="1"/>
</dbReference>